<dbReference type="InterPro" id="IPR002044">
    <property type="entry name" value="CBM20"/>
</dbReference>
<dbReference type="Gene3D" id="1.10.10.60">
    <property type="entry name" value="Homeodomain-like"/>
    <property type="match status" value="2"/>
</dbReference>
<evidence type="ECO:0000313" key="7">
    <source>
        <dbReference type="EMBL" id="GAA4841257.1"/>
    </source>
</evidence>
<keyword evidence="3" id="KW-0804">Transcription</keyword>
<dbReference type="InterPro" id="IPR018060">
    <property type="entry name" value="HTH_AraC"/>
</dbReference>
<feature type="transmembrane region" description="Helical" evidence="4">
    <location>
        <begin position="239"/>
        <end position="256"/>
    </location>
</feature>
<dbReference type="PANTHER" id="PTHR43280">
    <property type="entry name" value="ARAC-FAMILY TRANSCRIPTIONAL REGULATOR"/>
    <property type="match status" value="1"/>
</dbReference>
<feature type="transmembrane region" description="Helical" evidence="4">
    <location>
        <begin position="424"/>
        <end position="442"/>
    </location>
</feature>
<evidence type="ECO:0000256" key="2">
    <source>
        <dbReference type="ARBA" id="ARBA00023125"/>
    </source>
</evidence>
<dbReference type="PROSITE" id="PS01124">
    <property type="entry name" value="HTH_ARAC_FAMILY_2"/>
    <property type="match status" value="1"/>
</dbReference>
<dbReference type="InterPro" id="IPR009057">
    <property type="entry name" value="Homeodomain-like_sf"/>
</dbReference>
<evidence type="ECO:0000259" key="6">
    <source>
        <dbReference type="PROSITE" id="PS51166"/>
    </source>
</evidence>
<feature type="transmembrane region" description="Helical" evidence="4">
    <location>
        <begin position="303"/>
        <end position="323"/>
    </location>
</feature>
<dbReference type="Pfam" id="PF12833">
    <property type="entry name" value="HTH_18"/>
    <property type="match status" value="1"/>
</dbReference>
<evidence type="ECO:0000256" key="4">
    <source>
        <dbReference type="SAM" id="Phobius"/>
    </source>
</evidence>
<dbReference type="InterPro" id="IPR013783">
    <property type="entry name" value="Ig-like_fold"/>
</dbReference>
<keyword evidence="4" id="KW-0812">Transmembrane</keyword>
<accession>A0ABP9DEI2</accession>
<evidence type="ECO:0000256" key="3">
    <source>
        <dbReference type="ARBA" id="ARBA00023163"/>
    </source>
</evidence>
<feature type="domain" description="CBM20" evidence="6">
    <location>
        <begin position="1"/>
        <end position="94"/>
    </location>
</feature>
<evidence type="ECO:0000256" key="1">
    <source>
        <dbReference type="ARBA" id="ARBA00023015"/>
    </source>
</evidence>
<organism evidence="7 8">
    <name type="scientific">Algivirga pacifica</name>
    <dbReference type="NCBI Taxonomy" id="1162670"/>
    <lineage>
        <taxon>Bacteria</taxon>
        <taxon>Pseudomonadati</taxon>
        <taxon>Bacteroidota</taxon>
        <taxon>Cytophagia</taxon>
        <taxon>Cytophagales</taxon>
        <taxon>Flammeovirgaceae</taxon>
        <taxon>Algivirga</taxon>
    </lineage>
</organism>
<keyword evidence="4" id="KW-1133">Transmembrane helix</keyword>
<reference evidence="8" key="1">
    <citation type="journal article" date="2019" name="Int. J. Syst. Evol. Microbiol.">
        <title>The Global Catalogue of Microorganisms (GCM) 10K type strain sequencing project: providing services to taxonomists for standard genome sequencing and annotation.</title>
        <authorList>
            <consortium name="The Broad Institute Genomics Platform"/>
            <consortium name="The Broad Institute Genome Sequencing Center for Infectious Disease"/>
            <person name="Wu L."/>
            <person name="Ma J."/>
        </authorList>
    </citation>
    <scope>NUCLEOTIDE SEQUENCE [LARGE SCALE GENOMIC DNA]</scope>
    <source>
        <strain evidence="8">JCM 18326</strain>
    </source>
</reference>
<proteinExistence type="predicted"/>
<evidence type="ECO:0000313" key="8">
    <source>
        <dbReference type="Proteomes" id="UP001500298"/>
    </source>
</evidence>
<dbReference type="Proteomes" id="UP001500298">
    <property type="component" value="Unassembled WGS sequence"/>
</dbReference>
<keyword evidence="4" id="KW-0472">Membrane</keyword>
<evidence type="ECO:0008006" key="9">
    <source>
        <dbReference type="Google" id="ProtNLM"/>
    </source>
</evidence>
<keyword evidence="1" id="KW-0805">Transcription regulation</keyword>
<dbReference type="SUPFAM" id="SSF46689">
    <property type="entry name" value="Homeodomain-like"/>
    <property type="match status" value="1"/>
</dbReference>
<feature type="domain" description="HTH araC/xylS-type" evidence="5">
    <location>
        <begin position="475"/>
        <end position="579"/>
    </location>
</feature>
<dbReference type="SUPFAM" id="SSF81296">
    <property type="entry name" value="E set domains"/>
    <property type="match status" value="1"/>
</dbReference>
<sequence>MVLENYPEYTPENAQIYIAGSFNNWQAADEAYRLTKDDQGRYTIDLDFDSTIEFKFTRGKWEEVECTIGGHYKANRVLMAKQHEATFSVQAWLDLEKKLGKRVLIKVTDIPENTPHDASIYIAGSFNGWQPAQPEYRLIPQADGSYELLLPPGTQQFKYKFNRGNWNSVEGRSNGRAMSNRSYDARHNEHTTLTHTIESWEDLDGNTMTPFLFTLTLSAFQGILLIIFIFSLQANNREANYYLLILLGSISLSMLFKVGSSYRNVFQLFPQIHFLPEIFLLIAGPLFYFYIHKLVLYQKKQFSLLHYIPFGLHLFVFCILLLFDSNTLINSIRDEEYQWLYHLLSLAALASNLFYFLRSRKIINHAIHLQEHTLSFEFNLSYLKKIAWFYAASLLMWAFTAMLSVINLLLFNKPHFIVEYGFDSIWLMGSSVTYILGYYAMAQPEILKFSEKVEDTPTAHPVSSNDHGVPTHYMDSLKALMEKEKAFNNPKLTLSELAKMMGTNTHTLSKVINEGYQKNFYDYVNDYRVKAFIESVSNDTNHEYTYLQHAYQVGFNSKASFNRAFKKSTQKTPSEYFDKKGAVVF</sequence>
<dbReference type="EMBL" id="BAABJX010000042">
    <property type="protein sequence ID" value="GAA4841257.1"/>
    <property type="molecule type" value="Genomic_DNA"/>
</dbReference>
<dbReference type="InterPro" id="IPR013784">
    <property type="entry name" value="Carb-bd-like_fold"/>
</dbReference>
<comment type="caution">
    <text evidence="7">The sequence shown here is derived from an EMBL/GenBank/DDBJ whole genome shotgun (WGS) entry which is preliminary data.</text>
</comment>
<dbReference type="Gene3D" id="2.60.40.10">
    <property type="entry name" value="Immunoglobulins"/>
    <property type="match status" value="2"/>
</dbReference>
<dbReference type="PANTHER" id="PTHR43280:SF29">
    <property type="entry name" value="ARAC-FAMILY TRANSCRIPTIONAL REGULATOR"/>
    <property type="match status" value="1"/>
</dbReference>
<keyword evidence="2" id="KW-0238">DNA-binding</keyword>
<feature type="transmembrane region" description="Helical" evidence="4">
    <location>
        <begin position="339"/>
        <end position="357"/>
    </location>
</feature>
<feature type="transmembrane region" description="Helical" evidence="4">
    <location>
        <begin position="268"/>
        <end position="291"/>
    </location>
</feature>
<feature type="transmembrane region" description="Helical" evidence="4">
    <location>
        <begin position="387"/>
        <end position="412"/>
    </location>
</feature>
<dbReference type="PROSITE" id="PS51166">
    <property type="entry name" value="CBM20"/>
    <property type="match status" value="1"/>
</dbReference>
<dbReference type="InterPro" id="IPR014756">
    <property type="entry name" value="Ig_E-set"/>
</dbReference>
<protein>
    <recommendedName>
        <fullName evidence="9">HTH araC/xylS-type domain-containing protein</fullName>
    </recommendedName>
</protein>
<dbReference type="CDD" id="cd02859">
    <property type="entry name" value="E_set_AMPKbeta_like_N"/>
    <property type="match status" value="1"/>
</dbReference>
<keyword evidence="8" id="KW-1185">Reference proteome</keyword>
<dbReference type="SMART" id="SM01065">
    <property type="entry name" value="CBM_2"/>
    <property type="match status" value="2"/>
</dbReference>
<evidence type="ECO:0000259" key="5">
    <source>
        <dbReference type="PROSITE" id="PS01124"/>
    </source>
</evidence>
<dbReference type="SUPFAM" id="SSF49452">
    <property type="entry name" value="Starch-binding domain-like"/>
    <property type="match status" value="1"/>
</dbReference>
<dbReference type="SMART" id="SM00342">
    <property type="entry name" value="HTH_ARAC"/>
    <property type="match status" value="1"/>
</dbReference>
<feature type="transmembrane region" description="Helical" evidence="4">
    <location>
        <begin position="211"/>
        <end position="232"/>
    </location>
</feature>
<gene>
    <name evidence="7" type="ORF">GCM10023331_27870</name>
</gene>
<name>A0ABP9DEI2_9BACT</name>